<dbReference type="STRING" id="97972.A0A2V1E5I1"/>
<feature type="compositionally biased region" description="Acidic residues" evidence="7">
    <location>
        <begin position="403"/>
        <end position="419"/>
    </location>
</feature>
<sequence length="492" mass="56233">MATKMVTTCRSSHGGPLANGSDATRSHEKRKNDTVTATKAKDNAKKSPSEESLVAYFCAQICEHQLGISINLLLLLALTHSFFPRARRRTSTFFRLSYYNSETDQYGCGTDDLPYVALWLVIFTGLRVAVMEYILAPFAKWSGIKTKKGLERFKEQAWLVCYCVCSWSLGMYIIYNSEFWFNVHGLWRGWPFREITGVSKFYYLFQTAFWLQQIVVVNIEERRKDYHEMFTHHIFTCMLLFLSYGYYHTRVGIVILCLMDLVDIILPTAKLLKYTGYSNLCDVFFGLFVVTWLITRQVFFPIVCWSIYKHAPTDMQPGCYFPDGRVVPSNETTEYESLGGNLVWSNLVKAYTDREGPVCWNPTIRYSFLTLLLALQVLILLWFAMIVKVVYKVLSGKGADDVRSDDEDEGEDEDEKVDEELERVVNHPINAAKAGVEWAPVEQEVGVEALTFSKRRERTSRSSGSSRASGISIPGHVDRKELLGRIGCDKPA</sequence>
<feature type="transmembrane region" description="Helical" evidence="8">
    <location>
        <begin position="253"/>
        <end position="272"/>
    </location>
</feature>
<dbReference type="EMBL" id="KZ805314">
    <property type="protein sequence ID" value="PVI05372.1"/>
    <property type="molecule type" value="Genomic_DNA"/>
</dbReference>
<feature type="region of interest" description="Disordered" evidence="7">
    <location>
        <begin position="399"/>
        <end position="419"/>
    </location>
</feature>
<dbReference type="Proteomes" id="UP000244855">
    <property type="component" value="Unassembled WGS sequence"/>
</dbReference>
<feature type="domain" description="TLC" evidence="9">
    <location>
        <begin position="151"/>
        <end position="395"/>
    </location>
</feature>
<dbReference type="InterPro" id="IPR016439">
    <property type="entry name" value="Lag1/Lac1-like"/>
</dbReference>
<feature type="transmembrane region" description="Helical" evidence="8">
    <location>
        <begin position="284"/>
        <end position="308"/>
    </location>
</feature>
<feature type="transmembrane region" description="Helical" evidence="8">
    <location>
        <begin position="66"/>
        <end position="83"/>
    </location>
</feature>
<protein>
    <submittedName>
        <fullName evidence="10">Longevity-assurance protein-like protein</fullName>
    </submittedName>
</protein>
<dbReference type="OrthoDB" id="537032at2759"/>
<name>A0A2V1E5I1_9PLEO</name>
<dbReference type="GO" id="GO:0046513">
    <property type="term" value="P:ceramide biosynthetic process"/>
    <property type="evidence" value="ECO:0007669"/>
    <property type="project" value="InterPro"/>
</dbReference>
<dbReference type="SMART" id="SM00724">
    <property type="entry name" value="TLC"/>
    <property type="match status" value="1"/>
</dbReference>
<evidence type="ECO:0000256" key="7">
    <source>
        <dbReference type="SAM" id="MobiDB-lite"/>
    </source>
</evidence>
<dbReference type="PANTHER" id="PTHR12560:SF0">
    <property type="entry name" value="LD18904P"/>
    <property type="match status" value="1"/>
</dbReference>
<accession>A0A2V1E5I1</accession>
<feature type="compositionally biased region" description="Polar residues" evidence="7">
    <location>
        <begin position="1"/>
        <end position="11"/>
    </location>
</feature>
<feature type="region of interest" description="Disordered" evidence="7">
    <location>
        <begin position="1"/>
        <end position="44"/>
    </location>
</feature>
<evidence type="ECO:0000256" key="1">
    <source>
        <dbReference type="ARBA" id="ARBA00004141"/>
    </source>
</evidence>
<evidence type="ECO:0000259" key="9">
    <source>
        <dbReference type="PROSITE" id="PS50922"/>
    </source>
</evidence>
<feature type="transmembrane region" description="Helical" evidence="8">
    <location>
        <begin position="157"/>
        <end position="175"/>
    </location>
</feature>
<feature type="transmembrane region" description="Helical" evidence="8">
    <location>
        <begin position="116"/>
        <end position="136"/>
    </location>
</feature>
<evidence type="ECO:0000313" key="10">
    <source>
        <dbReference type="EMBL" id="PVI05372.1"/>
    </source>
</evidence>
<evidence type="ECO:0000256" key="3">
    <source>
        <dbReference type="ARBA" id="ARBA00022692"/>
    </source>
</evidence>
<gene>
    <name evidence="10" type="ORF">DM02DRAFT_98501</name>
</gene>
<dbReference type="Pfam" id="PF03798">
    <property type="entry name" value="TRAM_LAG1_CLN8"/>
    <property type="match status" value="1"/>
</dbReference>
<comment type="subcellular location">
    <subcellularLocation>
        <location evidence="1">Membrane</location>
        <topology evidence="1">Multi-pass membrane protein</topology>
    </subcellularLocation>
</comment>
<dbReference type="InterPro" id="IPR006634">
    <property type="entry name" value="TLC-dom"/>
</dbReference>
<evidence type="ECO:0000256" key="5">
    <source>
        <dbReference type="ARBA" id="ARBA00023136"/>
    </source>
</evidence>
<evidence type="ECO:0000256" key="2">
    <source>
        <dbReference type="ARBA" id="ARBA00009808"/>
    </source>
</evidence>
<dbReference type="GO" id="GO:0050291">
    <property type="term" value="F:sphingosine N-acyltransferase activity"/>
    <property type="evidence" value="ECO:0007669"/>
    <property type="project" value="InterPro"/>
</dbReference>
<comment type="similarity">
    <text evidence="2">Belongs to the sphingosine N-acyltransferase family.</text>
</comment>
<feature type="compositionally biased region" description="Basic and acidic residues" evidence="7">
    <location>
        <begin position="24"/>
        <end position="44"/>
    </location>
</feature>
<organism evidence="10 11">
    <name type="scientific">Periconia macrospinosa</name>
    <dbReference type="NCBI Taxonomy" id="97972"/>
    <lineage>
        <taxon>Eukaryota</taxon>
        <taxon>Fungi</taxon>
        <taxon>Dikarya</taxon>
        <taxon>Ascomycota</taxon>
        <taxon>Pezizomycotina</taxon>
        <taxon>Dothideomycetes</taxon>
        <taxon>Pleosporomycetidae</taxon>
        <taxon>Pleosporales</taxon>
        <taxon>Massarineae</taxon>
        <taxon>Periconiaceae</taxon>
        <taxon>Periconia</taxon>
    </lineage>
</organism>
<dbReference type="PROSITE" id="PS50922">
    <property type="entry name" value="TLC"/>
    <property type="match status" value="1"/>
</dbReference>
<evidence type="ECO:0000256" key="6">
    <source>
        <dbReference type="PROSITE-ProRule" id="PRU00205"/>
    </source>
</evidence>
<dbReference type="AlphaFoldDB" id="A0A2V1E5I1"/>
<reference evidence="10 11" key="1">
    <citation type="journal article" date="2018" name="Sci. Rep.">
        <title>Comparative genomics provides insights into the lifestyle and reveals functional heterogeneity of dark septate endophytic fungi.</title>
        <authorList>
            <person name="Knapp D.G."/>
            <person name="Nemeth J.B."/>
            <person name="Barry K."/>
            <person name="Hainaut M."/>
            <person name="Henrissat B."/>
            <person name="Johnson J."/>
            <person name="Kuo A."/>
            <person name="Lim J.H.P."/>
            <person name="Lipzen A."/>
            <person name="Nolan M."/>
            <person name="Ohm R.A."/>
            <person name="Tamas L."/>
            <person name="Grigoriev I.V."/>
            <person name="Spatafora J.W."/>
            <person name="Nagy L.G."/>
            <person name="Kovacs G.M."/>
        </authorList>
    </citation>
    <scope>NUCLEOTIDE SEQUENCE [LARGE SCALE GENOMIC DNA]</scope>
    <source>
        <strain evidence="10 11">DSE2036</strain>
    </source>
</reference>
<evidence type="ECO:0000256" key="4">
    <source>
        <dbReference type="ARBA" id="ARBA00022989"/>
    </source>
</evidence>
<evidence type="ECO:0000256" key="8">
    <source>
        <dbReference type="SAM" id="Phobius"/>
    </source>
</evidence>
<feature type="transmembrane region" description="Helical" evidence="8">
    <location>
        <begin position="229"/>
        <end position="247"/>
    </location>
</feature>
<evidence type="ECO:0000313" key="11">
    <source>
        <dbReference type="Proteomes" id="UP000244855"/>
    </source>
</evidence>
<keyword evidence="4 8" id="KW-1133">Transmembrane helix</keyword>
<feature type="transmembrane region" description="Helical" evidence="8">
    <location>
        <begin position="366"/>
        <end position="387"/>
    </location>
</feature>
<proteinExistence type="inferred from homology"/>
<dbReference type="PANTHER" id="PTHR12560">
    <property type="entry name" value="LONGEVITY ASSURANCE FACTOR 1 LAG1"/>
    <property type="match status" value="1"/>
</dbReference>
<keyword evidence="5 6" id="KW-0472">Membrane</keyword>
<keyword evidence="3 6" id="KW-0812">Transmembrane</keyword>
<keyword evidence="11" id="KW-1185">Reference proteome</keyword>
<dbReference type="GO" id="GO:0016020">
    <property type="term" value="C:membrane"/>
    <property type="evidence" value="ECO:0007669"/>
    <property type="project" value="UniProtKB-SubCell"/>
</dbReference>